<dbReference type="PROSITE" id="PS00935">
    <property type="entry name" value="GLYOXALASE_I_2"/>
    <property type="match status" value="1"/>
</dbReference>
<dbReference type="GO" id="GO:0019243">
    <property type="term" value="P:methylglyoxal catabolic process to D-lactate via S-lactoyl-glutathione"/>
    <property type="evidence" value="ECO:0007669"/>
    <property type="project" value="TreeGrafter"/>
</dbReference>
<dbReference type="UniPathway" id="UPA00619">
    <property type="reaction ID" value="UER00675"/>
</dbReference>
<evidence type="ECO:0000256" key="1">
    <source>
        <dbReference type="ARBA" id="ARBA00005008"/>
    </source>
</evidence>
<keyword evidence="13" id="KW-1185">Reference proteome</keyword>
<feature type="binding site" evidence="9">
    <location>
        <position position="56"/>
    </location>
    <ligand>
        <name>Zn(2+)</name>
        <dbReference type="ChEBI" id="CHEBI:29105"/>
        <note>ligand shared between dimeric partners</note>
    </ligand>
</feature>
<dbReference type="PANTHER" id="PTHR46036">
    <property type="entry name" value="LACTOYLGLUTATHIONE LYASE"/>
    <property type="match status" value="1"/>
</dbReference>
<gene>
    <name evidence="12" type="primary">gloA</name>
    <name evidence="12" type="ORF">NCTC12871_00559</name>
</gene>
<evidence type="ECO:0000256" key="9">
    <source>
        <dbReference type="PIRSR" id="PIRSR604361-3"/>
    </source>
</evidence>
<evidence type="ECO:0000256" key="2">
    <source>
        <dbReference type="ARBA" id="ARBA00010363"/>
    </source>
</evidence>
<dbReference type="SUPFAM" id="SSF54593">
    <property type="entry name" value="Glyoxalase/Bleomycin resistance protein/Dihydroxybiphenyl dioxygenase"/>
    <property type="match status" value="1"/>
</dbReference>
<dbReference type="InterPro" id="IPR029068">
    <property type="entry name" value="Glyas_Bleomycin-R_OHBP_Dase"/>
</dbReference>
<reference evidence="12 13" key="1">
    <citation type="submission" date="2018-12" db="EMBL/GenBank/DDBJ databases">
        <authorList>
            <consortium name="Pathogen Informatics"/>
        </authorList>
    </citation>
    <scope>NUCLEOTIDE SEQUENCE [LARGE SCALE GENOMIC DNA]</scope>
    <source>
        <strain evidence="12 13">NCTC12871</strain>
    </source>
</reference>
<dbReference type="EC" id="4.4.1.5" evidence="3 10"/>
<dbReference type="KEGG" id="adp:NCTC12871_00559"/>
<dbReference type="InterPro" id="IPR037523">
    <property type="entry name" value="VOC_core"/>
</dbReference>
<keyword evidence="4 10" id="KW-0533">Nickel</keyword>
<dbReference type="GO" id="GO:0004462">
    <property type="term" value="F:lactoylglutathione lyase activity"/>
    <property type="evidence" value="ECO:0007669"/>
    <property type="project" value="UniProtKB-UniRule"/>
</dbReference>
<comment type="pathway">
    <text evidence="1 10">Secondary metabolite metabolism; methylglyoxal degradation; (R)-lactate from methylglyoxal: step 1/2.</text>
</comment>
<keyword evidence="5 9" id="KW-0479">Metal-binding</keyword>
<comment type="similarity">
    <text evidence="2 10">Belongs to the glyoxalase I family.</text>
</comment>
<evidence type="ECO:0000313" key="12">
    <source>
        <dbReference type="EMBL" id="VEJ09123.1"/>
    </source>
</evidence>
<dbReference type="Proteomes" id="UP000279799">
    <property type="component" value="Chromosome"/>
</dbReference>
<evidence type="ECO:0000256" key="3">
    <source>
        <dbReference type="ARBA" id="ARBA00012081"/>
    </source>
</evidence>
<dbReference type="AlphaFoldDB" id="A0A448TTF6"/>
<evidence type="ECO:0000256" key="10">
    <source>
        <dbReference type="RuleBase" id="RU361179"/>
    </source>
</evidence>
<dbReference type="CDD" id="cd16358">
    <property type="entry name" value="GlxI_Ni"/>
    <property type="match status" value="1"/>
</dbReference>
<dbReference type="OrthoDB" id="9789841at2"/>
<dbReference type="GO" id="GO:0005737">
    <property type="term" value="C:cytoplasm"/>
    <property type="evidence" value="ECO:0007669"/>
    <property type="project" value="TreeGrafter"/>
</dbReference>
<comment type="catalytic activity">
    <reaction evidence="7 10">
        <text>(R)-S-lactoylglutathione = methylglyoxal + glutathione</text>
        <dbReference type="Rhea" id="RHEA:19069"/>
        <dbReference type="ChEBI" id="CHEBI:17158"/>
        <dbReference type="ChEBI" id="CHEBI:57474"/>
        <dbReference type="ChEBI" id="CHEBI:57925"/>
        <dbReference type="EC" id="4.4.1.5"/>
    </reaction>
</comment>
<dbReference type="InterPro" id="IPR004361">
    <property type="entry name" value="Glyoxalase_1"/>
</dbReference>
<proteinExistence type="inferred from homology"/>
<feature type="binding site" evidence="9">
    <location>
        <position position="122"/>
    </location>
    <ligand>
        <name>Zn(2+)</name>
        <dbReference type="ChEBI" id="CHEBI:29105"/>
        <note>ligand shared between dimeric partners</note>
    </ligand>
</feature>
<comment type="cofactor">
    <cofactor evidence="10">
        <name>Ni(2+)</name>
        <dbReference type="ChEBI" id="CHEBI:49786"/>
    </cofactor>
    <text evidence="10">Binds 1 nickel ion per subunit.</text>
</comment>
<dbReference type="PROSITE" id="PS00934">
    <property type="entry name" value="GLYOXALASE_I_1"/>
    <property type="match status" value="1"/>
</dbReference>
<dbReference type="Pfam" id="PF00903">
    <property type="entry name" value="Glyoxalase"/>
    <property type="match status" value="1"/>
</dbReference>
<name>A0A448TTF6_9PAST</name>
<feature type="active site" description="Proton donor/acceptor" evidence="8">
    <location>
        <position position="122"/>
    </location>
</feature>
<comment type="cofactor">
    <cofactor evidence="9">
        <name>Zn(2+)</name>
        <dbReference type="ChEBI" id="CHEBI:29105"/>
    </cofactor>
    <text evidence="9">Binds 1 zinc ion per subunit. In the homodimer, two zinc ions are bound between subunits.</text>
</comment>
<dbReference type="Gene3D" id="3.10.180.10">
    <property type="entry name" value="2,3-Dihydroxybiphenyl 1,2-Dioxygenase, domain 1"/>
    <property type="match status" value="1"/>
</dbReference>
<keyword evidence="9" id="KW-0862">Zinc</keyword>
<protein>
    <recommendedName>
        <fullName evidence="3 10">Lactoylglutathione lyase</fullName>
        <ecNumber evidence="3 10">4.4.1.5</ecNumber>
    </recommendedName>
    <alternativeName>
        <fullName evidence="10">Glyoxalase I</fullName>
    </alternativeName>
</protein>
<keyword evidence="6 10" id="KW-0456">Lyase</keyword>
<dbReference type="InterPro" id="IPR018146">
    <property type="entry name" value="Glyoxalase_1_CS"/>
</dbReference>
<evidence type="ECO:0000313" key="13">
    <source>
        <dbReference type="Proteomes" id="UP000279799"/>
    </source>
</evidence>
<dbReference type="PANTHER" id="PTHR46036:SF5">
    <property type="entry name" value="LACTOYLGLUTATHIONE LYASE"/>
    <property type="match status" value="1"/>
</dbReference>
<organism evidence="12 13">
    <name type="scientific">Actinobacillus delphinicola</name>
    <dbReference type="NCBI Taxonomy" id="51161"/>
    <lineage>
        <taxon>Bacteria</taxon>
        <taxon>Pseudomonadati</taxon>
        <taxon>Pseudomonadota</taxon>
        <taxon>Gammaproteobacteria</taxon>
        <taxon>Pasteurellales</taxon>
        <taxon>Pasteurellaceae</taxon>
        <taxon>Actinobacillus</taxon>
    </lineage>
</organism>
<accession>A0A448TTF6</accession>
<evidence type="ECO:0000256" key="8">
    <source>
        <dbReference type="PIRSR" id="PIRSR604361-1"/>
    </source>
</evidence>
<dbReference type="RefSeq" id="WP_126598785.1">
    <property type="nucleotide sequence ID" value="NZ_LR134510.1"/>
</dbReference>
<sequence length="135" mass="15054">MRILHTMLRVGDLDRSLTFYQNALGMRLLRTSENPEYRYTLAYLGYGDEENSAVLELTYNWDEDKYDLGTGFGHIAIGVDDIFKFCEKVVQSGGKITRAPGAVKGGTTIIAFAEDPDGYKIEFIENKMAQAGLGN</sequence>
<dbReference type="InterPro" id="IPR004360">
    <property type="entry name" value="Glyas_Fos-R_dOase_dom"/>
</dbReference>
<dbReference type="EMBL" id="LR134510">
    <property type="protein sequence ID" value="VEJ09123.1"/>
    <property type="molecule type" value="Genomic_DNA"/>
</dbReference>
<comment type="function">
    <text evidence="10">Catalyzes the conversion of hemimercaptal, formed from methylglyoxal and glutathione, to S-lactoylglutathione.</text>
</comment>
<evidence type="ECO:0000256" key="6">
    <source>
        <dbReference type="ARBA" id="ARBA00023239"/>
    </source>
</evidence>
<evidence type="ECO:0000259" key="11">
    <source>
        <dbReference type="PROSITE" id="PS51819"/>
    </source>
</evidence>
<dbReference type="PROSITE" id="PS51819">
    <property type="entry name" value="VOC"/>
    <property type="match status" value="1"/>
</dbReference>
<dbReference type="NCBIfam" id="TIGR00068">
    <property type="entry name" value="glyox_I"/>
    <property type="match status" value="1"/>
</dbReference>
<dbReference type="GO" id="GO:0046872">
    <property type="term" value="F:metal ion binding"/>
    <property type="evidence" value="ECO:0007669"/>
    <property type="project" value="UniProtKB-UniRule"/>
</dbReference>
<evidence type="ECO:0000256" key="7">
    <source>
        <dbReference type="ARBA" id="ARBA00048273"/>
    </source>
</evidence>
<evidence type="ECO:0000256" key="5">
    <source>
        <dbReference type="ARBA" id="ARBA00022723"/>
    </source>
</evidence>
<feature type="domain" description="VOC" evidence="11">
    <location>
        <begin position="2"/>
        <end position="126"/>
    </location>
</feature>
<evidence type="ECO:0000256" key="4">
    <source>
        <dbReference type="ARBA" id="ARBA00022596"/>
    </source>
</evidence>
<feature type="binding site" evidence="9">
    <location>
        <position position="74"/>
    </location>
    <ligand>
        <name>Zn(2+)</name>
        <dbReference type="ChEBI" id="CHEBI:29105"/>
        <note>ligand shared between dimeric partners</note>
    </ligand>
</feature>